<accession>F0NZT9</accession>
<evidence type="ECO:0008006" key="3">
    <source>
        <dbReference type="Google" id="ProtNLM"/>
    </source>
</evidence>
<dbReference type="STRING" id="865938.Weevi_1667"/>
<reference evidence="1 2" key="1">
    <citation type="journal article" date="2011" name="Stand. Genomic Sci.">
        <title>Complete genome sequence of Weeksella virosa type strain (9751).</title>
        <authorList>
            <person name="Lang E."/>
            <person name="Teshima H."/>
            <person name="Lucas S."/>
            <person name="Lapidus A."/>
            <person name="Hammon N."/>
            <person name="Deshpande S."/>
            <person name="Nolan M."/>
            <person name="Cheng J.F."/>
            <person name="Pitluck S."/>
            <person name="Liolios K."/>
            <person name="Pagani I."/>
            <person name="Mikhailova N."/>
            <person name="Ivanova N."/>
            <person name="Mavromatis K."/>
            <person name="Pati A."/>
            <person name="Tapia R."/>
            <person name="Han C."/>
            <person name="Goodwin L."/>
            <person name="Chen A."/>
            <person name="Palaniappan K."/>
            <person name="Land M."/>
            <person name="Hauser L."/>
            <person name="Chang Y.J."/>
            <person name="Jeffries C.D."/>
            <person name="Brambilla E.M."/>
            <person name="Kopitz M."/>
            <person name="Rohde M."/>
            <person name="Goker M."/>
            <person name="Tindall B.J."/>
            <person name="Detter J.C."/>
            <person name="Woyke T."/>
            <person name="Bristow J."/>
            <person name="Eisen J.A."/>
            <person name="Markowitz V."/>
            <person name="Hugenholtz P."/>
            <person name="Klenk H.P."/>
            <person name="Kyrpides N.C."/>
        </authorList>
    </citation>
    <scope>NUCLEOTIDE SEQUENCE [LARGE SCALE GENOMIC DNA]</scope>
    <source>
        <strain evidence="2">ATCC 43766 / DSM 16922 / JCM 21250 / NBRC 16016 / NCTC 11634 / CL345/78</strain>
    </source>
</reference>
<dbReference type="eggNOG" id="COG4775">
    <property type="taxonomic scope" value="Bacteria"/>
</dbReference>
<organism evidence="1 2">
    <name type="scientific">Weeksella virosa (strain ATCC 43766 / DSM 16922 / JCM 21250 / CCUG 30538 / CDC 9751 / IAM 14551 / NBRC 16016 / NCTC 11634 / CL345/78)</name>
    <dbReference type="NCBI Taxonomy" id="865938"/>
    <lineage>
        <taxon>Bacteria</taxon>
        <taxon>Pseudomonadati</taxon>
        <taxon>Bacteroidota</taxon>
        <taxon>Flavobacteriia</taxon>
        <taxon>Flavobacteriales</taxon>
        <taxon>Weeksellaceae</taxon>
        <taxon>Weeksella</taxon>
    </lineage>
</organism>
<evidence type="ECO:0000313" key="2">
    <source>
        <dbReference type="Proteomes" id="UP000008641"/>
    </source>
</evidence>
<gene>
    <name evidence="1" type="ordered locus">Weevi_1667</name>
</gene>
<dbReference type="Gene3D" id="3.10.20.310">
    <property type="entry name" value="membrane protein fhac"/>
    <property type="match status" value="1"/>
</dbReference>
<dbReference type="HOGENOM" id="CLU_029186_0_0_10"/>
<name>F0NZT9_WEEVC</name>
<dbReference type="Proteomes" id="UP000008641">
    <property type="component" value="Chromosome"/>
</dbReference>
<sequence length="613" mass="71853">MVYFRIFLLIIFLFFGNFLIAQDNLLIQKDTMVQPLKPKKWKDKKAIKTLRKWLIKKDTDTRARTDSLALFSEYREYQNIPIRNIYIQSNDPFGYDVNDSLTKPQKKIERIGNTLHGKTKESIINDYLLFKEGDKFDSLKVRESERLLRKTYVIRRIKITAKHVNDGEAVDVYVRTVDSWSMIVSGSVSTSKIGLRLRERNFLGVGHYFDNRIKYDFEDKKYRYTGRYHIPNIYKTYISFDGVYHKDYEKYFTKGISFQRKFFSPLTRWAGGITLSTQYFRENLDFSEVLDDKKHSFDFTNQDYWGGYAFRIASEHGAYGKITNLILSARYNIRTYEDSPDGNYDPDDFFASHKLLIAGVGITSRGYYKDQFIFKVAQDEDIPIGRSLMINVGNEHKNDRNRLYLGAKYTSGNKYSFGYLGATVEYGTYLGNGNLEQSVLSMQSLFYTNLYHAGSWHFRHFLRSVFMYGYNRFDTQGDLLSLHNDDYLGMVGFNSENLFGTQKLIFSIQSQAYSPWSVLGFRMSPFSNITLGMLNDNKKFVLQNKLYPSFSLGVLLTNDFLVFGNIQLSFTYFPRTPGKENNRILFNTLQNYDLGQLNYEIGRPETVKWNKWY</sequence>
<dbReference type="AlphaFoldDB" id="F0NZT9"/>
<dbReference type="EMBL" id="CP002455">
    <property type="protein sequence ID" value="ADX68363.1"/>
    <property type="molecule type" value="Genomic_DNA"/>
</dbReference>
<evidence type="ECO:0000313" key="1">
    <source>
        <dbReference type="EMBL" id="ADX68363.1"/>
    </source>
</evidence>
<proteinExistence type="predicted"/>
<keyword evidence="2" id="KW-1185">Reference proteome</keyword>
<dbReference type="KEGG" id="wvi:Weevi_1667"/>
<protein>
    <recommendedName>
        <fullName evidence="3">Outer membrane protein/protective antigen OMA87</fullName>
    </recommendedName>
</protein>
<reference evidence="2" key="2">
    <citation type="journal article" date="2011" name="Stand. Genomic Sci.">
        <title>Complete genome sequence of Weeksella virosa type strain (9751T).</title>
        <authorList>
            <person name="Lang E."/>
            <person name="Teshima H."/>
            <person name="Lucas S."/>
            <person name="Lapidus A."/>
            <person name="Hammon N."/>
            <person name="Deshpande S."/>
            <person name="Nolan M."/>
            <person name="Cheng J."/>
            <person name="Pitluck S."/>
            <person name="Liolios K."/>
            <person name="Pagani I."/>
            <person name="Mikhailova N."/>
            <person name="Ivanova N."/>
            <person name="Mavromatis K."/>
            <person name="Pati A."/>
            <person name="Tapia R."/>
            <person name="Han C."/>
            <person name="Goodwin L."/>
            <person name="Chen A."/>
            <person name="Palaniappan K."/>
            <person name="Land M."/>
            <person name="Hauser L."/>
            <person name="Chang Y."/>
            <person name="Jeffries C."/>
            <person name="Brambilla E."/>
            <person name="Kopitz M."/>
            <person name="Rohde M."/>
            <person name="Goker M."/>
            <person name="Tindall B."/>
            <person name="Detter J."/>
            <person name="Woyke T."/>
            <person name="Bristow J."/>
            <person name="Eisen J."/>
            <person name="Markowitz V."/>
            <person name="Hugenholtz P."/>
            <person name="Klenk H."/>
            <person name="Kyrpides N."/>
        </authorList>
    </citation>
    <scope>NUCLEOTIDE SEQUENCE [LARGE SCALE GENOMIC DNA]</scope>
    <source>
        <strain evidence="2">ATCC 43766 / DSM 16922 / JCM 21250 / NBRC 16016 / NCTC 11634 / CL345/78</strain>
    </source>
</reference>